<accession>A0A810Q8F8</accession>
<reference evidence="2" key="1">
    <citation type="submission" date="2020-09" db="EMBL/GenBank/DDBJ databases">
        <title>New species isolated from human feces.</title>
        <authorList>
            <person name="Kitahara M."/>
            <person name="Shigeno Y."/>
            <person name="Shime M."/>
            <person name="Matsumoto Y."/>
            <person name="Nakamura S."/>
            <person name="Motooka D."/>
            <person name="Fukuoka S."/>
            <person name="Nishikawa H."/>
            <person name="Benno Y."/>
        </authorList>
    </citation>
    <scope>NUCLEOTIDE SEQUENCE</scope>
    <source>
        <strain evidence="2">MM50</strain>
    </source>
</reference>
<protein>
    <submittedName>
        <fullName evidence="2">Sporulation protein YqfD</fullName>
    </submittedName>
</protein>
<sequence length="400" mass="44103">MYRQIVHFLQGQVLVRIECGCPERVLNLCGARGIPFWELTWESPVCLTLRAVGRDLPRLRQAAEDAGGSLHLCRSGGVPVFWRRLRRRYVLLAGAVLALVLMFGGNLVIWDFQVSGNDTVPTETILRALEDYGITVGSPGLHIDQETMRNHVLLALPEVSWLAVNVRGCVAHVQVVERHRPPEAADRSAVTNIVARRAGLITKVEALEGQAMVLPGTTVTEGQLLISGVSETEHIGARFVHSMGAVWARTWYELSVSVPLQITQPAAGSRSHSRWALDIGKHRIKFYGKGSITGVDCDKITYYKPFTLPGGLRLPLTLVRERITAWEGAAAERTEQSARQEGEQQLLALLSARLPEGSTVTDTRFAAVRQGDRLTVVLKAECLEQIGQTVTLPETETTQR</sequence>
<dbReference type="AlphaFoldDB" id="A0A810Q8F8"/>
<evidence type="ECO:0000313" key="2">
    <source>
        <dbReference type="EMBL" id="BCK81946.1"/>
    </source>
</evidence>
<dbReference type="PIRSF" id="PIRSF029895">
    <property type="entry name" value="SpoIV"/>
    <property type="match status" value="1"/>
</dbReference>
<name>A0A810Q8F8_9FIRM</name>
<evidence type="ECO:0000256" key="1">
    <source>
        <dbReference type="SAM" id="Phobius"/>
    </source>
</evidence>
<keyword evidence="3" id="KW-1185">Reference proteome</keyword>
<dbReference type="EMBL" id="AP023418">
    <property type="protein sequence ID" value="BCK81946.1"/>
    <property type="molecule type" value="Genomic_DNA"/>
</dbReference>
<dbReference type="Proteomes" id="UP000681035">
    <property type="component" value="Chromosome"/>
</dbReference>
<proteinExistence type="predicted"/>
<keyword evidence="1" id="KW-0472">Membrane</keyword>
<gene>
    <name evidence="2" type="primary">spoIV</name>
    <name evidence="2" type="ORF">MM50RIKEN_17090</name>
</gene>
<keyword evidence="1" id="KW-1133">Transmembrane helix</keyword>
<feature type="transmembrane region" description="Helical" evidence="1">
    <location>
        <begin position="89"/>
        <end position="110"/>
    </location>
</feature>
<dbReference type="KEGG" id="vcop:MM50RIKEN_17090"/>
<dbReference type="RefSeq" id="WP_213540587.1">
    <property type="nucleotide sequence ID" value="NZ_AP023418.1"/>
</dbReference>
<organism evidence="2 3">
    <name type="scientific">Vescimonas coprocola</name>
    <dbReference type="NCBI Taxonomy" id="2714355"/>
    <lineage>
        <taxon>Bacteria</taxon>
        <taxon>Bacillati</taxon>
        <taxon>Bacillota</taxon>
        <taxon>Clostridia</taxon>
        <taxon>Eubacteriales</taxon>
        <taxon>Oscillospiraceae</taxon>
        <taxon>Vescimonas</taxon>
    </lineage>
</organism>
<dbReference type="InterPro" id="IPR010690">
    <property type="entry name" value="YqfD"/>
</dbReference>
<evidence type="ECO:0000313" key="3">
    <source>
        <dbReference type="Proteomes" id="UP000681035"/>
    </source>
</evidence>
<keyword evidence="1" id="KW-0812">Transmembrane</keyword>
<dbReference type="Pfam" id="PF06898">
    <property type="entry name" value="YqfD"/>
    <property type="match status" value="1"/>
</dbReference>